<evidence type="ECO:0000313" key="1">
    <source>
        <dbReference type="EMBL" id="ANG65758.1"/>
    </source>
</evidence>
<dbReference type="GeneID" id="81477729"/>
<dbReference type="InterPro" id="IPR053154">
    <property type="entry name" value="c-di-AMP_regulator"/>
</dbReference>
<protein>
    <submittedName>
        <fullName evidence="1">Uncharacterized protein</fullName>
    </submittedName>
</protein>
<name>A0A173DXX6_9CHLA</name>
<reference evidence="1 2" key="1">
    <citation type="journal article" date="2014" name="Syst. Appl. Microbiol.">
        <title>Evidence for the existence of two new members of the family Chlamydiaceae and proposal of Chlamydia avium sp. nov. and Chlamydia gallinacea sp. nov.</title>
        <authorList>
            <person name="Sachse K."/>
            <person name="Laroucau K."/>
            <person name="Riege K."/>
            <person name="Wehner S."/>
            <person name="Dilcher M."/>
            <person name="Creasy H.H."/>
            <person name="Weidmann M."/>
            <person name="Myers G."/>
            <person name="Vorimore F."/>
            <person name="Vicari N."/>
            <person name="Magnino S."/>
            <person name="Liebler-Tenorio E."/>
            <person name="Ruettger A."/>
            <person name="Bavoil P.M."/>
            <person name="Hufert F.T."/>
            <person name="Rossello-Mora R."/>
            <person name="Marz M."/>
        </authorList>
    </citation>
    <scope>NUCLEOTIDE SEQUENCE [LARGE SCALE GENOMIC DNA]</scope>
    <source>
        <strain evidence="1 2">08-1274/3</strain>
    </source>
</reference>
<dbReference type="Proteomes" id="UP000019147">
    <property type="component" value="Chromosome"/>
</dbReference>
<dbReference type="EMBL" id="CP015840">
    <property type="protein sequence ID" value="ANG65758.1"/>
    <property type="molecule type" value="Genomic_DNA"/>
</dbReference>
<accession>A0A173DXX6</accession>
<sequence length="427" mass="49175">MDLEKMINFFSRFFTRNWLRKIVSLGFAIIIWILVGQSVTITRTLNNVSVRIVDLSPEQTVLGLKSNGLLDKKVSITITGNKNTVHDLRPTNLEVVISAAGHTESWIATIDKYNLVSLDEETNIRRDIQSVSADDIFIRLTQYITEDITVTITTPVGSPPKGYEYLDVWPKYLVQKVSGPKEYVNALKEQGLELTFNLNKVSFEELERNRIAQGNHDEIIFPIPKEWKKILIPFGNTNTYEQLNDPQADFLRLLFLKQELIPLNLNLPVLLFFPVKYSHIFNPLAYHLEPSPPIILNQGIYQINIPLYAKDVSKLFLDVVKNNIVIAIVMAPSQRNNFMNWAVEFIDEKTLEDTYVQAILAQEHGVLHDFALIDETSIRHRFREYLRKLSLFGKDGLPLHLFPEVSHNKVIIHSKVIENTKFHTKEK</sequence>
<dbReference type="eggNOG" id="COG1624">
    <property type="taxonomic scope" value="Bacteria"/>
</dbReference>
<dbReference type="PANTHER" id="PTHR37804">
    <property type="entry name" value="CDAA REGULATORY PROTEIN CDAR"/>
    <property type="match status" value="1"/>
</dbReference>
<organism evidence="1 2">
    <name type="scientific">Chlamydia gallinacea 08-1274/3</name>
    <dbReference type="NCBI Taxonomy" id="1143323"/>
    <lineage>
        <taxon>Bacteria</taxon>
        <taxon>Pseudomonadati</taxon>
        <taxon>Chlamydiota</taxon>
        <taxon>Chlamydiia</taxon>
        <taxon>Chlamydiales</taxon>
        <taxon>Chlamydiaceae</taxon>
        <taxon>Chlamydia/Chlamydophila group</taxon>
        <taxon>Chlamydia</taxon>
    </lineage>
</organism>
<proteinExistence type="predicted"/>
<dbReference type="OrthoDB" id="18412at2"/>
<dbReference type="PANTHER" id="PTHR37804:SF1">
    <property type="entry name" value="CDAA REGULATORY PROTEIN CDAR"/>
    <property type="match status" value="1"/>
</dbReference>
<evidence type="ECO:0000313" key="2">
    <source>
        <dbReference type="Proteomes" id="UP000019147"/>
    </source>
</evidence>
<dbReference type="KEGG" id="cgz:M787_000230"/>
<dbReference type="AlphaFoldDB" id="A0A173DXX6"/>
<gene>
    <name evidence="1" type="ORF">M787_000230</name>
</gene>
<dbReference type="RefSeq" id="WP_034734810.1">
    <property type="nucleotide sequence ID" value="NZ_CP015840.1"/>
</dbReference>
<dbReference type="STRING" id="1143323.M787_000230"/>